<evidence type="ECO:0000313" key="7">
    <source>
        <dbReference type="EMBL" id="KAK9105927.1"/>
    </source>
</evidence>
<comment type="similarity">
    <text evidence="2">Belongs to the Mediator complex subunit 23 family.</text>
</comment>
<comment type="caution">
    <text evidence="7">The sequence shown here is derived from an EMBL/GenBank/DDBJ whole genome shotgun (WGS) entry which is preliminary data.</text>
</comment>
<evidence type="ECO:0000256" key="2">
    <source>
        <dbReference type="ARBA" id="ARBA00010222"/>
    </source>
</evidence>
<evidence type="ECO:0000256" key="3">
    <source>
        <dbReference type="ARBA" id="ARBA00023015"/>
    </source>
</evidence>
<dbReference type="GO" id="GO:0006357">
    <property type="term" value="P:regulation of transcription by RNA polymerase II"/>
    <property type="evidence" value="ECO:0007669"/>
    <property type="project" value="TreeGrafter"/>
</dbReference>
<organism evidence="7 8">
    <name type="scientific">Stephania cephalantha</name>
    <dbReference type="NCBI Taxonomy" id="152367"/>
    <lineage>
        <taxon>Eukaryota</taxon>
        <taxon>Viridiplantae</taxon>
        <taxon>Streptophyta</taxon>
        <taxon>Embryophyta</taxon>
        <taxon>Tracheophyta</taxon>
        <taxon>Spermatophyta</taxon>
        <taxon>Magnoliopsida</taxon>
        <taxon>Ranunculales</taxon>
        <taxon>Menispermaceae</taxon>
        <taxon>Menispermoideae</taxon>
        <taxon>Cissampelideae</taxon>
        <taxon>Stephania</taxon>
    </lineage>
</organism>
<proteinExistence type="inferred from homology"/>
<evidence type="ECO:0000313" key="8">
    <source>
        <dbReference type="Proteomes" id="UP001419268"/>
    </source>
</evidence>
<dbReference type="GO" id="GO:0016592">
    <property type="term" value="C:mediator complex"/>
    <property type="evidence" value="ECO:0007669"/>
    <property type="project" value="TreeGrafter"/>
</dbReference>
<evidence type="ECO:0008006" key="9">
    <source>
        <dbReference type="Google" id="ProtNLM"/>
    </source>
</evidence>
<protein>
    <recommendedName>
        <fullName evidence="9">Mediator of RNA polymerase II transcription subunit 23</fullName>
    </recommendedName>
</protein>
<feature type="compositionally biased region" description="Low complexity" evidence="6">
    <location>
        <begin position="1447"/>
        <end position="1458"/>
    </location>
</feature>
<dbReference type="GO" id="GO:0010628">
    <property type="term" value="P:positive regulation of gene expression"/>
    <property type="evidence" value="ECO:0007669"/>
    <property type="project" value="TreeGrafter"/>
</dbReference>
<reference evidence="7 8" key="1">
    <citation type="submission" date="2024-01" db="EMBL/GenBank/DDBJ databases">
        <title>Genome assemblies of Stephania.</title>
        <authorList>
            <person name="Yang L."/>
        </authorList>
    </citation>
    <scope>NUCLEOTIDE SEQUENCE [LARGE SCALE GENOMIC DNA]</scope>
    <source>
        <strain evidence="7">JXDWG</strain>
        <tissue evidence="7">Leaf</tissue>
    </source>
</reference>
<keyword evidence="8" id="KW-1185">Reference proteome</keyword>
<feature type="region of interest" description="Disordered" evidence="6">
    <location>
        <begin position="867"/>
        <end position="887"/>
    </location>
</feature>
<dbReference type="EMBL" id="JBBNAG010000009">
    <property type="protein sequence ID" value="KAK9105927.1"/>
    <property type="molecule type" value="Genomic_DNA"/>
</dbReference>
<comment type="subcellular location">
    <subcellularLocation>
        <location evidence="1">Nucleus</location>
    </subcellularLocation>
</comment>
<evidence type="ECO:0000256" key="6">
    <source>
        <dbReference type="SAM" id="MobiDB-lite"/>
    </source>
</evidence>
<name>A0AAP0I170_9MAGN</name>
<evidence type="ECO:0000256" key="1">
    <source>
        <dbReference type="ARBA" id="ARBA00004123"/>
    </source>
</evidence>
<keyword evidence="5" id="KW-0539">Nucleus</keyword>
<feature type="region of interest" description="Disordered" evidence="6">
    <location>
        <begin position="1444"/>
        <end position="1476"/>
    </location>
</feature>
<dbReference type="InterPro" id="IPR021629">
    <property type="entry name" value="Mediator_Med23"/>
</dbReference>
<sequence length="1709" mass="190573">MDQNQRSTSSSSASRIHQLHPSRSAIVDLFNLYLGRNSRHSGDDSIRETPNKLQKRITALGFGLPPPNEQFILDFEQLVNQFPDQEHLRAVTESVLIALVVKCCSHAPRAEFILFALRSLHSIEYVNWDTFLPALLSSVSSAESSQGQGNQAANANSLSNMSQSGIITSSAVVANSSNFQPSTPASPLASIHGIGSPAQSASELTPCTTISPIRFPDVSGNGLQSTQRPALRDNAVSSLRQISCKIILIGLELDLKPVTHAGIFSHMMNWLVNWDQRQQVVDESNGVKSWKPDRILHEWLHCCLDVVWLLVDENKCRIPFYELIRSGLQFIESVPDDEALFTLVLEIHRRRDMVAMHMQMLDQHLHCPSFGNPRFMSQASPSTVGEPSANTRYSPITYPSVLGEPLHGEDLALSIQKGSLDWERALRCLRHALRTTPSPDWWRRVLLVAPCYKAANQQVPTPGAIFSSEMVYESLIDRIMELLKLTTSDSQCWQEWLIFSDVFFFLMKSGCMDFLDFVDKLASRVNQEDPQILRSNHVTWLLAQIIRIEIVTNALNTDPKKVETTRKILSFHKEDKSSDPNNVNPRSILLDFISSSQTLRIWSINASIRDYLNPEQLQKGKQIDEWWKQATKGERMVDFMNFDERSIGMFWILSYTMAQPACEAVMNWLTAPGIAELVPGSNVQTNERVTVMRECCPLSMSLLSGLSINACLKLVYQIEESLFVGQVIPSIAMVETYALIQRSSGTGSSILSKPGATLLLLEILNYRLIPLYRADALLFADFFVVKKELKGPSEFTETLNRVAILSLAITIKTRGISEVEHLMFLPSLIEQIMATCQHTWSEKTMRYFPPLIRALWDASGAGNLRGERGFPATGTGMGNLNGDGGRDEEKISYPRGYGYGYGYGDGEKYIYPEGSPWGIPIGIPNRELNGEIFFPRGFPFPQGLDEDGDVDENSSLHGYGFGDEAETTVINQCKQLLSPSADPSYVMTYINHSFPQHRKYLCAGAWMLMHSHPDTINFANLVRASDLMNSSHISEIYLSVYNGCVLREFSPEEVTSNIYQMVDVLLLHTHTELQHGRLLQDILLKASGNLAVFVWKHELFPLDILILALIDRDDDPHALRIVISLLERPEIPQRIKLFCINRGPPEHWLHSGISKRTDLQKALGNHLSWKESFHQNVADDKCVYRRCYEILSIFLIGHDYDGASCRLIFVSYIDGCVSSNEFKRFPPFFDDLTGRLLPVIPLVVYRLIENDATEATDKILAIYSSFLAYHPIRFTFVRDILAYFYGHLSSKIIVRLLKVLDVSKIPFSESFPQHIASSNPAMCPPPDYFATLLLGLVNNVLPSLNSKSKSGSVGDAANNSLRGGHNKTPAPSQSGSTNVSEGQKAFYQCQDPGTYTQLVLETATIELLALPASPPQIVSSLVQIVVHVQPTLIQSGNGLQGTSTAIGSTLPTSPSGGSAESLSTSRSNPSASGINSQLPPEFHAQLYLEVSRIIKECWWLTDGKRSMKELDSAVGYALLDPSWAAQDNTSTPIVSSLFFHCLAHYQGNIVALLHAFFSNLPQEWLEGTHAILKHLRPVTSVAMLRVAFRIMGPLLPRLSFGRSLFTKTLVLLLNVMADVFGRNSQPSTPCEATEIVDLIDFLHHALLYEGQGGPVQTTSKPKPETLTMCAKAIEMLRPDVQHLLFHMQTDPNSSIYAATHPKLGQNPSQ</sequence>
<dbReference type="PANTHER" id="PTHR12691">
    <property type="entry name" value="MEDIATOR OF RNA POLYMERASE II TRANSCRIPTION SUBUNIT 23"/>
    <property type="match status" value="1"/>
</dbReference>
<dbReference type="PANTHER" id="PTHR12691:SF10">
    <property type="entry name" value="MEDIATOR OF RNA POLYMERASE II TRANSCRIPTION SUBUNIT 23"/>
    <property type="match status" value="1"/>
</dbReference>
<gene>
    <name evidence="7" type="ORF">Scep_022771</name>
</gene>
<feature type="compositionally biased region" description="Polar residues" evidence="6">
    <location>
        <begin position="1460"/>
        <end position="1476"/>
    </location>
</feature>
<keyword evidence="4" id="KW-0804">Transcription</keyword>
<keyword evidence="3" id="KW-0805">Transcription regulation</keyword>
<evidence type="ECO:0000256" key="4">
    <source>
        <dbReference type="ARBA" id="ARBA00023163"/>
    </source>
</evidence>
<feature type="compositionally biased region" description="Polar residues" evidence="6">
    <location>
        <begin position="1369"/>
        <end position="1381"/>
    </location>
</feature>
<evidence type="ECO:0000256" key="5">
    <source>
        <dbReference type="ARBA" id="ARBA00023242"/>
    </source>
</evidence>
<dbReference type="GO" id="GO:0005667">
    <property type="term" value="C:transcription regulator complex"/>
    <property type="evidence" value="ECO:0007669"/>
    <property type="project" value="TreeGrafter"/>
</dbReference>
<feature type="compositionally biased region" description="Polar residues" evidence="6">
    <location>
        <begin position="1347"/>
        <end position="1361"/>
    </location>
</feature>
<dbReference type="Proteomes" id="UP001419268">
    <property type="component" value="Unassembled WGS sequence"/>
</dbReference>
<accession>A0AAP0I170</accession>
<feature type="region of interest" description="Disordered" evidence="6">
    <location>
        <begin position="1347"/>
        <end position="1381"/>
    </location>
</feature>
<dbReference type="Pfam" id="PF11573">
    <property type="entry name" value="Med23"/>
    <property type="match status" value="2"/>
</dbReference>